<dbReference type="InterPro" id="IPR047415">
    <property type="entry name" value="Pcf11_CID"/>
</dbReference>
<feature type="domain" description="CID" evidence="2">
    <location>
        <begin position="7"/>
        <end position="145"/>
    </location>
</feature>
<reference evidence="3 4" key="1">
    <citation type="submission" date="2019-07" db="EMBL/GenBank/DDBJ databases">
        <title>Finished genome of Venturia effusa.</title>
        <authorList>
            <person name="Young C.A."/>
            <person name="Cox M.P."/>
            <person name="Ganley A.R.D."/>
            <person name="David W.J."/>
        </authorList>
    </citation>
    <scope>NUCLEOTIDE SEQUENCE [LARGE SCALE GENOMIC DNA]</scope>
    <source>
        <strain evidence="4">albino</strain>
    </source>
</reference>
<dbReference type="InterPro" id="IPR006569">
    <property type="entry name" value="CID_dom"/>
</dbReference>
<dbReference type="GO" id="GO:0005737">
    <property type="term" value="C:cytoplasm"/>
    <property type="evidence" value="ECO:0007669"/>
    <property type="project" value="TreeGrafter"/>
</dbReference>
<evidence type="ECO:0000259" key="2">
    <source>
        <dbReference type="PROSITE" id="PS51391"/>
    </source>
</evidence>
<dbReference type="EMBL" id="CP042200">
    <property type="protein sequence ID" value="QDS76833.1"/>
    <property type="molecule type" value="Genomic_DNA"/>
</dbReference>
<feature type="compositionally biased region" description="Pro residues" evidence="1">
    <location>
        <begin position="456"/>
        <end position="469"/>
    </location>
</feature>
<dbReference type="GO" id="GO:0031124">
    <property type="term" value="P:mRNA 3'-end processing"/>
    <property type="evidence" value="ECO:0007669"/>
    <property type="project" value="InterPro"/>
</dbReference>
<dbReference type="PANTHER" id="PTHR15921">
    <property type="entry name" value="PRE-MRNA CLEAVAGE COMPLEX II"/>
    <property type="match status" value="1"/>
</dbReference>
<dbReference type="SMART" id="SM00582">
    <property type="entry name" value="RPR"/>
    <property type="match status" value="1"/>
</dbReference>
<accession>A0A517LMG3</accession>
<dbReference type="InterPro" id="IPR021605">
    <property type="entry name" value="Pcf11_Clp1-ID"/>
</dbReference>
<dbReference type="PROSITE" id="PS51391">
    <property type="entry name" value="CID"/>
    <property type="match status" value="1"/>
</dbReference>
<dbReference type="Gene3D" id="1.25.40.90">
    <property type="match status" value="1"/>
</dbReference>
<dbReference type="STRING" id="50376.A0A517LMG3"/>
<dbReference type="FunFam" id="1.25.40.90:FF:000016">
    <property type="entry name" value="mRNA cleavage factor complex component Pcf11"/>
    <property type="match status" value="1"/>
</dbReference>
<dbReference type="SUPFAM" id="SSF48464">
    <property type="entry name" value="ENTH/VHS domain"/>
    <property type="match status" value="1"/>
</dbReference>
<dbReference type="Pfam" id="PF04818">
    <property type="entry name" value="CID"/>
    <property type="match status" value="1"/>
</dbReference>
<evidence type="ECO:0000313" key="3">
    <source>
        <dbReference type="EMBL" id="QDS76833.1"/>
    </source>
</evidence>
<dbReference type="InterPro" id="IPR045154">
    <property type="entry name" value="PCF11-like"/>
</dbReference>
<feature type="region of interest" description="Disordered" evidence="1">
    <location>
        <begin position="452"/>
        <end position="483"/>
    </location>
</feature>
<proteinExistence type="predicted"/>
<gene>
    <name evidence="3" type="ORF">FKW77_003027</name>
</gene>
<dbReference type="InterPro" id="IPR008942">
    <property type="entry name" value="ENTH_VHS"/>
</dbReference>
<dbReference type="AlphaFoldDB" id="A0A517LMG3"/>
<dbReference type="GO" id="GO:0003729">
    <property type="term" value="F:mRNA binding"/>
    <property type="evidence" value="ECO:0007669"/>
    <property type="project" value="InterPro"/>
</dbReference>
<organism evidence="3 4">
    <name type="scientific">Venturia effusa</name>
    <dbReference type="NCBI Taxonomy" id="50376"/>
    <lineage>
        <taxon>Eukaryota</taxon>
        <taxon>Fungi</taxon>
        <taxon>Dikarya</taxon>
        <taxon>Ascomycota</taxon>
        <taxon>Pezizomycotina</taxon>
        <taxon>Dothideomycetes</taxon>
        <taxon>Pleosporomycetidae</taxon>
        <taxon>Venturiales</taxon>
        <taxon>Venturiaceae</taxon>
        <taxon>Venturia</taxon>
    </lineage>
</organism>
<dbReference type="OrthoDB" id="343582at2759"/>
<dbReference type="Pfam" id="PF21936">
    <property type="entry name" value="Pcf11_C"/>
    <property type="match status" value="1"/>
</dbReference>
<dbReference type="CDD" id="cd16982">
    <property type="entry name" value="CID_Pcf11"/>
    <property type="match status" value="1"/>
</dbReference>
<name>A0A517LMG3_9PEZI</name>
<evidence type="ECO:0000313" key="4">
    <source>
        <dbReference type="Proteomes" id="UP000316270"/>
    </source>
</evidence>
<dbReference type="GO" id="GO:0000993">
    <property type="term" value="F:RNA polymerase II complex binding"/>
    <property type="evidence" value="ECO:0007669"/>
    <property type="project" value="InterPro"/>
</dbReference>
<dbReference type="InterPro" id="IPR054127">
    <property type="entry name" value="Pcf11_C"/>
</dbReference>
<evidence type="ECO:0000256" key="1">
    <source>
        <dbReference type="SAM" id="MobiDB-lite"/>
    </source>
</evidence>
<sequence>MSYSKEEDPEVAIAFREALEDLQKNDQYAIDNLTVIAKESTEHAQALCRELETHIKKTRPEFKLPALYLLDSLVKHVGTPYTVYLSHNLYSTFFDAFTVVDEKTRSAMDELFRSWKQPVPESRDPRPVFPMEVTQRIDTSLSRYRSVAEKHRQEEEQARMQKMQRQMPTRYPPHLQQGRTPTPNGGYPYQPPQIVGQNSNPNSQDIAAMMKGFQQPSAPQYAPPAVQSPAPAPMPPNRYGQAQPGYPTPPQVNSAMPYGYPGSTAPPIMSHQARLDKLRADVQGLIDRARAHLARYPHDQEKLKLLGNLQNLKVVVDGGSLVLSQIQSTELVVANLARELPSLPPAAPPQQLPQFNSALIQSILAGATTQPTPPQPYQQQGYAPPPVVSTPQYAHPTPAPAPAAALPPNMAQIMSLLQPAQPPSANTTPQPQAAIPAQPSLLDTLRAAGLLGATPVAPPPAAPTYPPPQSQYSNSYQTATPAGNDVRLDSAASLKIRRPHLIQKWFEDKSDQCRQCGMRFPATEAGKKAKSVHLDWHFKVNSRVTDSLKSAVNRSWYIDERDWISFREELDGYLGVVADTSGGKGSSKKAPKEHFVPVPTDVTKANQPCSICQEKFDVEWHKETEQPVWKDALKVGNKYYHASCYADVKKNNAAAAALMERGASSTPDPVLGKRTFQDFNQDLKAEVSRP</sequence>
<dbReference type="GO" id="GO:0006369">
    <property type="term" value="P:termination of RNA polymerase II transcription"/>
    <property type="evidence" value="ECO:0007669"/>
    <property type="project" value="InterPro"/>
</dbReference>
<dbReference type="Proteomes" id="UP000316270">
    <property type="component" value="Chromosome 16"/>
</dbReference>
<protein>
    <recommendedName>
        <fullName evidence="2">CID domain-containing protein</fullName>
    </recommendedName>
</protein>
<dbReference type="Pfam" id="PF11526">
    <property type="entry name" value="Pfc11_Clp1_ID"/>
    <property type="match status" value="1"/>
</dbReference>
<dbReference type="GO" id="GO:0005849">
    <property type="term" value="C:mRNA cleavage factor complex"/>
    <property type="evidence" value="ECO:0007669"/>
    <property type="project" value="InterPro"/>
</dbReference>
<feature type="region of interest" description="Disordered" evidence="1">
    <location>
        <begin position="214"/>
        <end position="237"/>
    </location>
</feature>
<feature type="compositionally biased region" description="Low complexity" evidence="1">
    <location>
        <begin position="391"/>
        <end position="405"/>
    </location>
</feature>
<feature type="compositionally biased region" description="Low complexity" evidence="1">
    <location>
        <begin position="214"/>
        <end position="229"/>
    </location>
</feature>
<keyword evidence="4" id="KW-1185">Reference proteome</keyword>
<feature type="region of interest" description="Disordered" evidence="1">
    <location>
        <begin position="367"/>
        <end position="405"/>
    </location>
</feature>
<dbReference type="PANTHER" id="PTHR15921:SF3">
    <property type="entry name" value="PRE-MRNA CLEAVAGE COMPLEX 2 PROTEIN PCF11"/>
    <property type="match status" value="1"/>
</dbReference>